<dbReference type="InterPro" id="IPR016161">
    <property type="entry name" value="Ald_DH/histidinol_DH"/>
</dbReference>
<name>A0A1H9W2V8_9PSEU</name>
<dbReference type="InterPro" id="IPR016162">
    <property type="entry name" value="Ald_DH_N"/>
</dbReference>
<dbReference type="InterPro" id="IPR016163">
    <property type="entry name" value="Ald_DH_C"/>
</dbReference>
<keyword evidence="1" id="KW-0560">Oxidoreductase</keyword>
<proteinExistence type="predicted"/>
<organism evidence="3 4">
    <name type="scientific">Lentzea xinjiangensis</name>
    <dbReference type="NCBI Taxonomy" id="402600"/>
    <lineage>
        <taxon>Bacteria</taxon>
        <taxon>Bacillati</taxon>
        <taxon>Actinomycetota</taxon>
        <taxon>Actinomycetes</taxon>
        <taxon>Pseudonocardiales</taxon>
        <taxon>Pseudonocardiaceae</taxon>
        <taxon>Lentzea</taxon>
    </lineage>
</organism>
<dbReference type="STRING" id="402600.SAMN05216188_1303"/>
<gene>
    <name evidence="3" type="ORF">SAMN05216188_1303</name>
</gene>
<dbReference type="GO" id="GO:0016620">
    <property type="term" value="F:oxidoreductase activity, acting on the aldehyde or oxo group of donors, NAD or NADP as acceptor"/>
    <property type="evidence" value="ECO:0007669"/>
    <property type="project" value="InterPro"/>
</dbReference>
<evidence type="ECO:0000256" key="1">
    <source>
        <dbReference type="ARBA" id="ARBA00023002"/>
    </source>
</evidence>
<feature type="domain" description="Aldehyde dehydrogenase" evidence="2">
    <location>
        <begin position="6"/>
        <end position="72"/>
    </location>
</feature>
<dbReference type="RefSeq" id="WP_218148373.1">
    <property type="nucleotide sequence ID" value="NZ_FOFR01000030.1"/>
</dbReference>
<accession>A0A1H9W2V8</accession>
<keyword evidence="4" id="KW-1185">Reference proteome</keyword>
<dbReference type="InterPro" id="IPR015590">
    <property type="entry name" value="Aldehyde_DH_dom"/>
</dbReference>
<dbReference type="Gene3D" id="3.40.605.10">
    <property type="entry name" value="Aldehyde Dehydrogenase, Chain A, domain 1"/>
    <property type="match status" value="1"/>
</dbReference>
<dbReference type="Pfam" id="PF00171">
    <property type="entry name" value="Aldedh"/>
    <property type="match status" value="1"/>
</dbReference>
<evidence type="ECO:0000313" key="4">
    <source>
        <dbReference type="Proteomes" id="UP000199352"/>
    </source>
</evidence>
<dbReference type="EMBL" id="FOFR01000030">
    <property type="protein sequence ID" value="SES27823.1"/>
    <property type="molecule type" value="Genomic_DNA"/>
</dbReference>
<dbReference type="SUPFAM" id="SSF53720">
    <property type="entry name" value="ALDH-like"/>
    <property type="match status" value="1"/>
</dbReference>
<evidence type="ECO:0000313" key="3">
    <source>
        <dbReference type="EMBL" id="SES27823.1"/>
    </source>
</evidence>
<dbReference type="AlphaFoldDB" id="A0A1H9W2V8"/>
<dbReference type="Proteomes" id="UP000199352">
    <property type="component" value="Unassembled WGS sequence"/>
</dbReference>
<dbReference type="Gene3D" id="3.40.309.10">
    <property type="entry name" value="Aldehyde Dehydrogenase, Chain A, domain 2"/>
    <property type="match status" value="1"/>
</dbReference>
<sequence length="84" mass="9349">MRRANPQYGLATTVFTGDPVQARRVGRRIQAGGRWIDTWGLLSEQFEQVGVKGSGYGHLCGLEAVEEFQFLKVYAEMDYAVAHG</sequence>
<reference evidence="4" key="1">
    <citation type="submission" date="2016-10" db="EMBL/GenBank/DDBJ databases">
        <authorList>
            <person name="Varghese N."/>
            <person name="Submissions S."/>
        </authorList>
    </citation>
    <scope>NUCLEOTIDE SEQUENCE [LARGE SCALE GENOMIC DNA]</scope>
    <source>
        <strain evidence="4">CGMCC 4.3525</strain>
    </source>
</reference>
<protein>
    <submittedName>
        <fullName evidence="3">Aminobutyraldehyde dehydrogenase</fullName>
    </submittedName>
</protein>
<evidence type="ECO:0000259" key="2">
    <source>
        <dbReference type="Pfam" id="PF00171"/>
    </source>
</evidence>